<dbReference type="EMBL" id="NMVO01000003">
    <property type="protein sequence ID" value="OYO16406.1"/>
    <property type="molecule type" value="Genomic_DNA"/>
</dbReference>
<dbReference type="GO" id="GO:0003677">
    <property type="term" value="F:DNA binding"/>
    <property type="evidence" value="ECO:0007669"/>
    <property type="project" value="InterPro"/>
</dbReference>
<dbReference type="AlphaFoldDB" id="A0A255GPB9"/>
<evidence type="ECO:0000256" key="2">
    <source>
        <dbReference type="ARBA" id="ARBA00022840"/>
    </source>
</evidence>
<protein>
    <recommendedName>
        <fullName evidence="3">HTH luxR-type domain-containing protein</fullName>
    </recommendedName>
</protein>
<dbReference type="PANTHER" id="PTHR16305:SF35">
    <property type="entry name" value="TRANSCRIPTIONAL ACTIVATOR DOMAIN"/>
    <property type="match status" value="1"/>
</dbReference>
<dbReference type="InterPro" id="IPR036388">
    <property type="entry name" value="WH-like_DNA-bd_sf"/>
</dbReference>
<dbReference type="Gene3D" id="1.10.10.10">
    <property type="entry name" value="Winged helix-like DNA-binding domain superfamily/Winged helix DNA-binding domain"/>
    <property type="match status" value="1"/>
</dbReference>
<dbReference type="PRINTS" id="PR00038">
    <property type="entry name" value="HTHLUXR"/>
</dbReference>
<dbReference type="PANTHER" id="PTHR16305">
    <property type="entry name" value="TESTICULAR SOLUBLE ADENYLYL CYCLASE"/>
    <property type="match status" value="1"/>
</dbReference>
<dbReference type="SMART" id="SM00421">
    <property type="entry name" value="HTH_LUXR"/>
    <property type="match status" value="1"/>
</dbReference>
<dbReference type="OrthoDB" id="5476461at2"/>
<dbReference type="CDD" id="cd06170">
    <property type="entry name" value="LuxR_C_like"/>
    <property type="match status" value="1"/>
</dbReference>
<dbReference type="Gene3D" id="1.25.40.10">
    <property type="entry name" value="Tetratricopeptide repeat domain"/>
    <property type="match status" value="1"/>
</dbReference>
<dbReference type="Pfam" id="PF00196">
    <property type="entry name" value="GerE"/>
    <property type="match status" value="1"/>
</dbReference>
<dbReference type="Pfam" id="PF13191">
    <property type="entry name" value="AAA_16"/>
    <property type="match status" value="1"/>
</dbReference>
<organism evidence="4 5">
    <name type="scientific">Enemella evansiae</name>
    <dbReference type="NCBI Taxonomy" id="2016499"/>
    <lineage>
        <taxon>Bacteria</taxon>
        <taxon>Bacillati</taxon>
        <taxon>Actinomycetota</taxon>
        <taxon>Actinomycetes</taxon>
        <taxon>Propionibacteriales</taxon>
        <taxon>Propionibacteriaceae</taxon>
        <taxon>Enemella</taxon>
    </lineage>
</organism>
<evidence type="ECO:0000259" key="3">
    <source>
        <dbReference type="PROSITE" id="PS50043"/>
    </source>
</evidence>
<keyword evidence="5" id="KW-1185">Reference proteome</keyword>
<dbReference type="InterPro" id="IPR011990">
    <property type="entry name" value="TPR-like_helical_dom_sf"/>
</dbReference>
<dbReference type="PROSITE" id="PS50043">
    <property type="entry name" value="HTH_LUXR_2"/>
    <property type="match status" value="1"/>
</dbReference>
<sequence length="929" mass="99816">MAAVLRDRVVGRTEELAALAELWAEARAGHGHLVLLGGEAGIGKTTLVRAFTEGLSDATVVTGQCLMFGSEAMPYAAVSQVLRGLVAVHGADRVIEWAGGGRDALAGLVPSLGLGGAGAVDAMQQFEAVATVLERAAAATPLVVVIEDLHWADPSTASLLQFLATTLADSPAILMLATYRSDELTGRHPLRATLAELQRRPGVRRIPLGVLDSGAAAELVTGVARDATPAMVARIVERSEGVPYFAEEMARVAGRHGKLPNTLREALLVRVHGLTEATQRLLRVAAVAGVRFDEDLLAEVLGEPDSLSTRLREALDAGVLVSDEDGYAFRHALLCEVLTEELLPGEAGRWHGRYADVIGADTWRFPGHDLSRHLLAAGRVDEAFRACLERADALGEAHLDRLGLLETALELWDRVSDPEAVAGGRDVLLANAAAAASWFSDAAKGLKLATACLEATPADVDPLVRADRLLTQARALEFSGGAGSLVIAEEALALTPEDPPTVQRARALDSVANILMLRDDRARGLEFCRAGIEVALAVDDRVTVDRLLNTQASCLGAMGQETEAVALFTDLLPTTADLSMNPQRNQLRHFTNFSHLLNQMGEYQQAVEVARAGVQMSRGLGLERSAGSMLAGNLADPLLSLGELDEARRRIARAMSLDPPFAHYTQLLTLQLELAWLAGDLDLAEERLTELRGLLDADVAQPQFLGELAFWESWYWLDRDEPDRAAALIRSTRASMRNEYATHSWRLILVGEEAGLGDEELESWAAGLPTVTMSSVWSSAWRALGDPSVQNWQDALRADPPRTPLWLRLRLLEGLAEAQLRGRSGGMPETAAEGLRLARESGALRWVPRFEALAERGRSAGAERPGGLTPRELEVLKLVARGLSNGEIGKELVVSTKTASVHVSNILAKLGLSSRTEAAGWAYERGLVD</sequence>
<comment type="caution">
    <text evidence="4">The sequence shown here is derived from an EMBL/GenBank/DDBJ whole genome shotgun (WGS) entry which is preliminary data.</text>
</comment>
<proteinExistence type="predicted"/>
<reference evidence="4 5" key="1">
    <citation type="submission" date="2017-07" db="EMBL/GenBank/DDBJ databases">
        <title>Draft whole genome sequences of clinical Proprionibacteriaceae strains.</title>
        <authorList>
            <person name="Bernier A.-M."/>
            <person name="Bernard K."/>
            <person name="Domingo M.-C."/>
        </authorList>
    </citation>
    <scope>NUCLEOTIDE SEQUENCE [LARGE SCALE GENOMIC DNA]</scope>
    <source>
        <strain evidence="4 5">NML 030167</strain>
    </source>
</reference>
<evidence type="ECO:0000313" key="5">
    <source>
        <dbReference type="Proteomes" id="UP000215896"/>
    </source>
</evidence>
<dbReference type="InterPro" id="IPR027417">
    <property type="entry name" value="P-loop_NTPase"/>
</dbReference>
<dbReference type="GO" id="GO:0006355">
    <property type="term" value="P:regulation of DNA-templated transcription"/>
    <property type="evidence" value="ECO:0007669"/>
    <property type="project" value="InterPro"/>
</dbReference>
<gene>
    <name evidence="4" type="ORF">CGZ94_04280</name>
</gene>
<accession>A0A255GPB9</accession>
<name>A0A255GPB9_9ACTN</name>
<dbReference type="SUPFAM" id="SSF46894">
    <property type="entry name" value="C-terminal effector domain of the bipartite response regulators"/>
    <property type="match status" value="1"/>
</dbReference>
<dbReference type="GO" id="GO:0005524">
    <property type="term" value="F:ATP binding"/>
    <property type="evidence" value="ECO:0007669"/>
    <property type="project" value="UniProtKB-KW"/>
</dbReference>
<dbReference type="GO" id="GO:0005737">
    <property type="term" value="C:cytoplasm"/>
    <property type="evidence" value="ECO:0007669"/>
    <property type="project" value="TreeGrafter"/>
</dbReference>
<keyword evidence="1" id="KW-0547">Nucleotide-binding</keyword>
<dbReference type="SUPFAM" id="SSF52540">
    <property type="entry name" value="P-loop containing nucleoside triphosphate hydrolases"/>
    <property type="match status" value="1"/>
</dbReference>
<dbReference type="InterPro" id="IPR000792">
    <property type="entry name" value="Tscrpt_reg_LuxR_C"/>
</dbReference>
<keyword evidence="2" id="KW-0067">ATP-binding</keyword>
<dbReference type="Proteomes" id="UP000215896">
    <property type="component" value="Unassembled WGS sequence"/>
</dbReference>
<dbReference type="SUPFAM" id="SSF48452">
    <property type="entry name" value="TPR-like"/>
    <property type="match status" value="1"/>
</dbReference>
<dbReference type="InterPro" id="IPR016032">
    <property type="entry name" value="Sig_transdc_resp-reg_C-effctor"/>
</dbReference>
<evidence type="ECO:0000313" key="4">
    <source>
        <dbReference type="EMBL" id="OYO16406.1"/>
    </source>
</evidence>
<evidence type="ECO:0000256" key="1">
    <source>
        <dbReference type="ARBA" id="ARBA00022741"/>
    </source>
</evidence>
<dbReference type="InterPro" id="IPR041664">
    <property type="entry name" value="AAA_16"/>
</dbReference>
<feature type="domain" description="HTH luxR-type" evidence="3">
    <location>
        <begin position="861"/>
        <end position="926"/>
    </location>
</feature>
<dbReference type="Gene3D" id="3.40.50.300">
    <property type="entry name" value="P-loop containing nucleotide triphosphate hydrolases"/>
    <property type="match status" value="1"/>
</dbReference>
<dbReference type="GO" id="GO:0004016">
    <property type="term" value="F:adenylate cyclase activity"/>
    <property type="evidence" value="ECO:0007669"/>
    <property type="project" value="TreeGrafter"/>
</dbReference>